<proteinExistence type="predicted"/>
<evidence type="ECO:0000313" key="5">
    <source>
        <dbReference type="Proteomes" id="UP000182002"/>
    </source>
</evidence>
<dbReference type="PANTHER" id="PTHR10584:SF166">
    <property type="entry name" value="RIBOKINASE"/>
    <property type="match status" value="1"/>
</dbReference>
<dbReference type="AlphaFoldDB" id="A0A1F8DKL0"/>
<dbReference type="Pfam" id="PF00294">
    <property type="entry name" value="PfkB"/>
    <property type="match status" value="1"/>
</dbReference>
<dbReference type="PANTHER" id="PTHR10584">
    <property type="entry name" value="SUGAR KINASE"/>
    <property type="match status" value="1"/>
</dbReference>
<dbReference type="GO" id="GO:0006796">
    <property type="term" value="P:phosphate-containing compound metabolic process"/>
    <property type="evidence" value="ECO:0007669"/>
    <property type="project" value="UniProtKB-ARBA"/>
</dbReference>
<comment type="caution">
    <text evidence="4">The sequence shown here is derived from an EMBL/GenBank/DDBJ whole genome shotgun (WGS) entry which is preliminary data.</text>
</comment>
<accession>A0A1F8DKL0</accession>
<name>A0A1F8DKL0_9BACT</name>
<dbReference type="InterPro" id="IPR029056">
    <property type="entry name" value="Ribokinase-like"/>
</dbReference>
<dbReference type="EMBL" id="MGIO01000033">
    <property type="protein sequence ID" value="OGM89151.1"/>
    <property type="molecule type" value="Genomic_DNA"/>
</dbReference>
<sequence>MYDIVTIGSATKDIFLLSPDFKILRNDKHFGKKDFPEGEAQCLPIGAKVEIKKVVFLTGGGSTNAATTFSRQGLKTAALVRLGNDENADYILNEIKKEKISPLIIKDRKKGSDYSTILLDSSGERTVLVYYGASSELSVPEIPFGKIKSKWAYVAPGDISFQVIEKIFSHFSKSKTLIAFNPSKKFISMGLKKIKPLLDQTEVLILNLEEGAALTGISYKKEKEIFEKLDRAEKGIVVMTNGVKGVVVSDGRNIYRSGIFGGKVIDRTGAGDAFGSGFVAGLVKNQKSKIKNQKFSIDDMKYAIRLGSANATSVVGKIGAKQGILTKKEFNDKKWNKLKILCHTKN</sequence>
<gene>
    <name evidence="4" type="ORF">A3J77_01885</name>
</gene>
<dbReference type="GO" id="GO:0005829">
    <property type="term" value="C:cytosol"/>
    <property type="evidence" value="ECO:0007669"/>
    <property type="project" value="TreeGrafter"/>
</dbReference>
<evidence type="ECO:0000313" key="4">
    <source>
        <dbReference type="EMBL" id="OGM89151.1"/>
    </source>
</evidence>
<evidence type="ECO:0000259" key="3">
    <source>
        <dbReference type="Pfam" id="PF00294"/>
    </source>
</evidence>
<dbReference type="SUPFAM" id="SSF53613">
    <property type="entry name" value="Ribokinase-like"/>
    <property type="match status" value="1"/>
</dbReference>
<dbReference type="GO" id="GO:0016301">
    <property type="term" value="F:kinase activity"/>
    <property type="evidence" value="ECO:0007669"/>
    <property type="project" value="UniProtKB-KW"/>
</dbReference>
<keyword evidence="1" id="KW-0808">Transferase</keyword>
<evidence type="ECO:0000256" key="1">
    <source>
        <dbReference type="ARBA" id="ARBA00022679"/>
    </source>
</evidence>
<feature type="domain" description="Carbohydrate kinase PfkB" evidence="3">
    <location>
        <begin position="49"/>
        <end position="323"/>
    </location>
</feature>
<protein>
    <recommendedName>
        <fullName evidence="3">Carbohydrate kinase PfkB domain-containing protein</fullName>
    </recommendedName>
</protein>
<dbReference type="InterPro" id="IPR011611">
    <property type="entry name" value="PfkB_dom"/>
</dbReference>
<reference evidence="4 5" key="1">
    <citation type="journal article" date="2016" name="Nat. Commun.">
        <title>Thousands of microbial genomes shed light on interconnected biogeochemical processes in an aquifer system.</title>
        <authorList>
            <person name="Anantharaman K."/>
            <person name="Brown C.T."/>
            <person name="Hug L.A."/>
            <person name="Sharon I."/>
            <person name="Castelle C.J."/>
            <person name="Probst A.J."/>
            <person name="Thomas B.C."/>
            <person name="Singh A."/>
            <person name="Wilkins M.J."/>
            <person name="Karaoz U."/>
            <person name="Brodie E.L."/>
            <person name="Williams K.H."/>
            <person name="Hubbard S.S."/>
            <person name="Banfield J.F."/>
        </authorList>
    </citation>
    <scope>NUCLEOTIDE SEQUENCE [LARGE SCALE GENOMIC DNA]</scope>
</reference>
<dbReference type="Proteomes" id="UP000182002">
    <property type="component" value="Unassembled WGS sequence"/>
</dbReference>
<keyword evidence="2" id="KW-0418">Kinase</keyword>
<dbReference type="Gene3D" id="3.40.1190.20">
    <property type="match status" value="1"/>
</dbReference>
<evidence type="ECO:0000256" key="2">
    <source>
        <dbReference type="ARBA" id="ARBA00022777"/>
    </source>
</evidence>
<dbReference type="PRINTS" id="PR00990">
    <property type="entry name" value="RIBOKINASE"/>
</dbReference>
<organism evidence="4 5">
    <name type="scientific">Candidatus Wolfebacteria bacterium RBG_13_41_7</name>
    <dbReference type="NCBI Taxonomy" id="1802554"/>
    <lineage>
        <taxon>Bacteria</taxon>
        <taxon>Candidatus Wolfeibacteriota</taxon>
    </lineage>
</organism>
<dbReference type="InterPro" id="IPR002139">
    <property type="entry name" value="Ribo/fructo_kinase"/>
</dbReference>